<dbReference type="InterPro" id="IPR011010">
    <property type="entry name" value="DNA_brk_join_enz"/>
</dbReference>
<dbReference type="Gene3D" id="1.10.443.10">
    <property type="entry name" value="Intergrase catalytic core"/>
    <property type="match status" value="1"/>
</dbReference>
<evidence type="ECO:0000256" key="1">
    <source>
        <dbReference type="ARBA" id="ARBA00008857"/>
    </source>
</evidence>
<dbReference type="Gene3D" id="1.10.150.130">
    <property type="match status" value="1"/>
</dbReference>
<keyword evidence="3" id="KW-0233">DNA recombination</keyword>
<accession>A0ABW2ZE43</accession>
<evidence type="ECO:0000313" key="5">
    <source>
        <dbReference type="EMBL" id="MFD0764462.1"/>
    </source>
</evidence>
<keyword evidence="6" id="KW-1185">Reference proteome</keyword>
<dbReference type="Proteomes" id="UP001597073">
    <property type="component" value="Unassembled WGS sequence"/>
</dbReference>
<dbReference type="Pfam" id="PF13102">
    <property type="entry name" value="Phage_int_SAM_5"/>
    <property type="match status" value="1"/>
</dbReference>
<dbReference type="InterPro" id="IPR050090">
    <property type="entry name" value="Tyrosine_recombinase_XerCD"/>
</dbReference>
<dbReference type="EMBL" id="JBHTIA010000003">
    <property type="protein sequence ID" value="MFD0764462.1"/>
    <property type="molecule type" value="Genomic_DNA"/>
</dbReference>
<evidence type="ECO:0000313" key="6">
    <source>
        <dbReference type="Proteomes" id="UP001597073"/>
    </source>
</evidence>
<dbReference type="InterPro" id="IPR035386">
    <property type="entry name" value="Arm-DNA-bind_5"/>
</dbReference>
<feature type="domain" description="Tyr recombinase" evidence="4">
    <location>
        <begin position="197"/>
        <end position="364"/>
    </location>
</feature>
<keyword evidence="2" id="KW-0238">DNA-binding</keyword>
<dbReference type="Pfam" id="PF17293">
    <property type="entry name" value="Arm-DNA-bind_5"/>
    <property type="match status" value="1"/>
</dbReference>
<dbReference type="SUPFAM" id="SSF56349">
    <property type="entry name" value="DNA breaking-rejoining enzymes"/>
    <property type="match status" value="1"/>
</dbReference>
<dbReference type="InterPro" id="IPR025269">
    <property type="entry name" value="SAM-like_dom"/>
</dbReference>
<comment type="caution">
    <text evidence="5">The sequence shown here is derived from an EMBL/GenBank/DDBJ whole genome shotgun (WGS) entry which is preliminary data.</text>
</comment>
<sequence>MAKVHVRKKALTKGRHSIYLDFSPPIRNKKTGKPQRFEFLDIFVYDKPENNIERRHNSETMELVENLRANRLLDIQNRKYGFISNRDRSASFIDYFKEFINTKTRSDCDNNAMAFRYFVAFAGHDLIFNDLEEFLCEDYKNFMLSGPGISRRGRPISRNTAASYFAKFRNALKRAYKQGLITVDLHAQTDPIKLKETHREQLEMEEFQALVDTPAKSDLIKRAAIFSGLTGLRFSDVKTLMWSEVRGTPGKYYLQFTQEKTEGAEILPISDQAVSLLGKRCEPEKRCFNNLHYSNIKPCFKDWMPNAGIMKNITFHSFRHTFATLQLEMGTELLTVSKMLGHKTVKTTLIYTKVKDKMKIEAAGRIKLNLNNMGLIDKKASKIK</sequence>
<dbReference type="RefSeq" id="WP_377139917.1">
    <property type="nucleotide sequence ID" value="NZ_JBHTIA010000003.1"/>
</dbReference>
<evidence type="ECO:0000256" key="3">
    <source>
        <dbReference type="ARBA" id="ARBA00023172"/>
    </source>
</evidence>
<dbReference type="Pfam" id="PF00589">
    <property type="entry name" value="Phage_integrase"/>
    <property type="match status" value="1"/>
</dbReference>
<dbReference type="InterPro" id="IPR013762">
    <property type="entry name" value="Integrase-like_cat_sf"/>
</dbReference>
<dbReference type="PANTHER" id="PTHR30349">
    <property type="entry name" value="PHAGE INTEGRASE-RELATED"/>
    <property type="match status" value="1"/>
</dbReference>
<evidence type="ECO:0000259" key="4">
    <source>
        <dbReference type="PROSITE" id="PS51898"/>
    </source>
</evidence>
<protein>
    <submittedName>
        <fullName evidence="5">Site-specific integrase</fullName>
    </submittedName>
</protein>
<comment type="similarity">
    <text evidence="1">Belongs to the 'phage' integrase family.</text>
</comment>
<gene>
    <name evidence="5" type="ORF">ACFQZI_06335</name>
</gene>
<dbReference type="CDD" id="cd01185">
    <property type="entry name" value="INTN1_C_like"/>
    <property type="match status" value="1"/>
</dbReference>
<organism evidence="5 6">
    <name type="scientific">Mucilaginibacter lutimaris</name>
    <dbReference type="NCBI Taxonomy" id="931629"/>
    <lineage>
        <taxon>Bacteria</taxon>
        <taxon>Pseudomonadati</taxon>
        <taxon>Bacteroidota</taxon>
        <taxon>Sphingobacteriia</taxon>
        <taxon>Sphingobacteriales</taxon>
        <taxon>Sphingobacteriaceae</taxon>
        <taxon>Mucilaginibacter</taxon>
    </lineage>
</organism>
<proteinExistence type="inferred from homology"/>
<dbReference type="PROSITE" id="PS51898">
    <property type="entry name" value="TYR_RECOMBINASE"/>
    <property type="match status" value="1"/>
</dbReference>
<dbReference type="PANTHER" id="PTHR30349:SF64">
    <property type="entry name" value="PROPHAGE INTEGRASE INTD-RELATED"/>
    <property type="match status" value="1"/>
</dbReference>
<name>A0ABW2ZE43_9SPHI</name>
<reference evidence="6" key="1">
    <citation type="journal article" date="2019" name="Int. J. Syst. Evol. Microbiol.">
        <title>The Global Catalogue of Microorganisms (GCM) 10K type strain sequencing project: providing services to taxonomists for standard genome sequencing and annotation.</title>
        <authorList>
            <consortium name="The Broad Institute Genomics Platform"/>
            <consortium name="The Broad Institute Genome Sequencing Center for Infectious Disease"/>
            <person name="Wu L."/>
            <person name="Ma J."/>
        </authorList>
    </citation>
    <scope>NUCLEOTIDE SEQUENCE [LARGE SCALE GENOMIC DNA]</scope>
    <source>
        <strain evidence="6">CCUG 60742</strain>
    </source>
</reference>
<dbReference type="InterPro" id="IPR010998">
    <property type="entry name" value="Integrase_recombinase_N"/>
</dbReference>
<evidence type="ECO:0000256" key="2">
    <source>
        <dbReference type="ARBA" id="ARBA00023125"/>
    </source>
</evidence>
<dbReference type="InterPro" id="IPR002104">
    <property type="entry name" value="Integrase_catalytic"/>
</dbReference>